<name>A0A916QSS3_9RHOB</name>
<keyword evidence="4" id="KW-1185">Reference proteome</keyword>
<comment type="caution">
    <text evidence="3">The sequence shown here is derived from an EMBL/GenBank/DDBJ whole genome shotgun (WGS) entry which is preliminary data.</text>
</comment>
<gene>
    <name evidence="3" type="ORF">GCM10011498_07320</name>
</gene>
<keyword evidence="1" id="KW-0175">Coiled coil</keyword>
<evidence type="ECO:0000256" key="1">
    <source>
        <dbReference type="SAM" id="Coils"/>
    </source>
</evidence>
<dbReference type="RefSeq" id="WP_188671002.1">
    <property type="nucleotide sequence ID" value="NZ_BMKA01000001.1"/>
</dbReference>
<reference evidence="3" key="1">
    <citation type="journal article" date="2014" name="Int. J. Syst. Evol. Microbiol.">
        <title>Complete genome sequence of Corynebacterium casei LMG S-19264T (=DSM 44701T), isolated from a smear-ripened cheese.</title>
        <authorList>
            <consortium name="US DOE Joint Genome Institute (JGI-PGF)"/>
            <person name="Walter F."/>
            <person name="Albersmeier A."/>
            <person name="Kalinowski J."/>
            <person name="Ruckert C."/>
        </authorList>
    </citation>
    <scope>NUCLEOTIDE SEQUENCE</scope>
    <source>
        <strain evidence="3">CGMCC 1.15880</strain>
    </source>
</reference>
<feature type="coiled-coil region" evidence="1">
    <location>
        <begin position="11"/>
        <end position="38"/>
    </location>
</feature>
<dbReference type="Proteomes" id="UP000628017">
    <property type="component" value="Unassembled WGS sequence"/>
</dbReference>
<proteinExistence type="predicted"/>
<evidence type="ECO:0000259" key="2">
    <source>
        <dbReference type="Pfam" id="PF13807"/>
    </source>
</evidence>
<protein>
    <recommendedName>
        <fullName evidence="2">Tyrosine-protein kinase G-rich domain-containing protein</fullName>
    </recommendedName>
</protein>
<accession>A0A916QSS3</accession>
<dbReference type="PANTHER" id="PTHR32309">
    <property type="entry name" value="TYROSINE-PROTEIN KINASE"/>
    <property type="match status" value="1"/>
</dbReference>
<dbReference type="GO" id="GO:0004713">
    <property type="term" value="F:protein tyrosine kinase activity"/>
    <property type="evidence" value="ECO:0007669"/>
    <property type="project" value="TreeGrafter"/>
</dbReference>
<reference evidence="3" key="2">
    <citation type="submission" date="2020-09" db="EMBL/GenBank/DDBJ databases">
        <authorList>
            <person name="Sun Q."/>
            <person name="Zhou Y."/>
        </authorList>
    </citation>
    <scope>NUCLEOTIDE SEQUENCE</scope>
    <source>
        <strain evidence="3">CGMCC 1.15880</strain>
    </source>
</reference>
<evidence type="ECO:0000313" key="3">
    <source>
        <dbReference type="EMBL" id="GGA09806.1"/>
    </source>
</evidence>
<dbReference type="InterPro" id="IPR032807">
    <property type="entry name" value="GNVR"/>
</dbReference>
<dbReference type="EMBL" id="BMKA01000001">
    <property type="protein sequence ID" value="GGA09806.1"/>
    <property type="molecule type" value="Genomic_DNA"/>
</dbReference>
<dbReference type="AlphaFoldDB" id="A0A916QSS3"/>
<dbReference type="GO" id="GO:0005886">
    <property type="term" value="C:plasma membrane"/>
    <property type="evidence" value="ECO:0007669"/>
    <property type="project" value="TreeGrafter"/>
</dbReference>
<feature type="domain" description="Tyrosine-protein kinase G-rich" evidence="2">
    <location>
        <begin position="13"/>
        <end position="70"/>
    </location>
</feature>
<dbReference type="Pfam" id="PF13807">
    <property type="entry name" value="GNVR"/>
    <property type="match status" value="1"/>
</dbReference>
<evidence type="ECO:0000313" key="4">
    <source>
        <dbReference type="Proteomes" id="UP000628017"/>
    </source>
</evidence>
<sequence>MIAISTNELDQEELQRKVNSARLAYEQLLNRLTETRSQEQLQKADARIIEQATVPGTPSAPKPKLIAVLGPCWAWRSALA</sequence>
<dbReference type="InterPro" id="IPR050445">
    <property type="entry name" value="Bact_polysacc_biosynth/exp"/>
</dbReference>
<organism evidence="3 4">
    <name type="scientific">Neptunicoccus cionae</name>
    <dbReference type="NCBI Taxonomy" id="2035344"/>
    <lineage>
        <taxon>Bacteria</taxon>
        <taxon>Pseudomonadati</taxon>
        <taxon>Pseudomonadota</taxon>
        <taxon>Alphaproteobacteria</taxon>
        <taxon>Rhodobacterales</taxon>
        <taxon>Paracoccaceae</taxon>
        <taxon>Neptunicoccus</taxon>
    </lineage>
</organism>
<dbReference type="PANTHER" id="PTHR32309:SF13">
    <property type="entry name" value="FERRIC ENTEROBACTIN TRANSPORT PROTEIN FEPE"/>
    <property type="match status" value="1"/>
</dbReference>